<proteinExistence type="predicted"/>
<keyword evidence="1" id="KW-0479">Metal-binding</keyword>
<evidence type="ECO:0000313" key="5">
    <source>
        <dbReference type="Proteomes" id="UP000076858"/>
    </source>
</evidence>
<reference evidence="4 5" key="1">
    <citation type="submission" date="2016-03" db="EMBL/GenBank/DDBJ databases">
        <title>EvidentialGene: Evidence-directed Construction of Genes on Genomes.</title>
        <authorList>
            <person name="Gilbert D.G."/>
            <person name="Choi J.-H."/>
            <person name="Mockaitis K."/>
            <person name="Colbourne J."/>
            <person name="Pfrender M."/>
        </authorList>
    </citation>
    <scope>NUCLEOTIDE SEQUENCE [LARGE SCALE GENOMIC DNA]</scope>
    <source>
        <strain evidence="4 5">Xinb3</strain>
        <tissue evidence="4">Complete organism</tissue>
    </source>
</reference>
<gene>
    <name evidence="4" type="ORF">APZ42_001477</name>
</gene>
<dbReference type="InterPro" id="IPR005312">
    <property type="entry name" value="DUF1759"/>
</dbReference>
<dbReference type="EMBL" id="LRGB01006180">
    <property type="protein sequence ID" value="KZS01761.1"/>
    <property type="molecule type" value="Genomic_DNA"/>
</dbReference>
<accession>A0A162C7I8</accession>
<comment type="caution">
    <text evidence="4">The sequence shown here is derived from an EMBL/GenBank/DDBJ whole genome shotgun (WGS) entry which is preliminary data.</text>
</comment>
<protein>
    <recommendedName>
        <fullName evidence="3">CCHC-type domain-containing protein</fullName>
    </recommendedName>
</protein>
<keyword evidence="5" id="KW-1185">Reference proteome</keyword>
<evidence type="ECO:0000313" key="4">
    <source>
        <dbReference type="EMBL" id="KZS01761.1"/>
    </source>
</evidence>
<evidence type="ECO:0000256" key="1">
    <source>
        <dbReference type="PROSITE-ProRule" id="PRU00047"/>
    </source>
</evidence>
<dbReference type="GO" id="GO:0003676">
    <property type="term" value="F:nucleic acid binding"/>
    <property type="evidence" value="ECO:0007669"/>
    <property type="project" value="InterPro"/>
</dbReference>
<dbReference type="PROSITE" id="PS50158">
    <property type="entry name" value="ZF_CCHC"/>
    <property type="match status" value="1"/>
</dbReference>
<dbReference type="PANTHER" id="PTHR22954">
    <property type="entry name" value="RETROVIRAL PROTEASE-RELATED"/>
    <property type="match status" value="1"/>
</dbReference>
<keyword evidence="1" id="KW-0863">Zinc-finger</keyword>
<dbReference type="OrthoDB" id="8050317at2759"/>
<evidence type="ECO:0000259" key="3">
    <source>
        <dbReference type="PROSITE" id="PS50158"/>
    </source>
</evidence>
<keyword evidence="1" id="KW-0862">Zinc</keyword>
<dbReference type="InterPro" id="IPR001878">
    <property type="entry name" value="Znf_CCHC"/>
</dbReference>
<sequence length="589" mass="65948">GAHCLASSHYPTNQAIEAMEEDENDLANDKHVLFAQRTVAKRFHTKLITRIGNFLNEKPKADDVRSNISELEAALRRVVALHTRYASRPTLSEEETAAAITWLDNVQDSNGSCLNRMKSYLSSLDQNSARKGKNTSGQWSVSQHRSRADEGTTPDLSIRSHQPPLDVNLNLEAQLQQAKQDHERTLAEIKKRGEENLSKIQAAINQRDGVCPENLRQPPHPFASTPITSAVTTQVNQQPRRFLQFDTTTPHREQQSPSAQYTHPSSGPSNYPPPAHWPKIAISRFNGDCRRWPAFAQVMRATIEETTLPDLYKVLALRENLTEDIQKRMANLFNGSYTYAQAWSELKDKYGVPALIIQAHIQHLQMVQSFRNGDFKSLADLASLVRDAVSSVAGDPSMNEFTHSTVVNQLATKLPFNLQQDWGRYAYNLRPKVSSLADFDRWIDAIVGAEELRGAKLNNYVTPKQNPPPRPALPFPPTILKNSVAFKIPNSVESPSERPNRADNQWPACPACSDYPGHRLEACSIFRKMLPSQRAALCGENNHCFKCLLPGHYGRSCRNTDVACNACPGKHHSLIHGAERVFPGKPQPK</sequence>
<evidence type="ECO:0000256" key="2">
    <source>
        <dbReference type="SAM" id="MobiDB-lite"/>
    </source>
</evidence>
<feature type="compositionally biased region" description="Polar residues" evidence="2">
    <location>
        <begin position="255"/>
        <end position="269"/>
    </location>
</feature>
<feature type="domain" description="CCHC-type" evidence="3">
    <location>
        <begin position="544"/>
        <end position="559"/>
    </location>
</feature>
<dbReference type="Proteomes" id="UP000076858">
    <property type="component" value="Unassembled WGS sequence"/>
</dbReference>
<feature type="non-terminal residue" evidence="4">
    <location>
        <position position="1"/>
    </location>
</feature>
<feature type="region of interest" description="Disordered" evidence="2">
    <location>
        <begin position="125"/>
        <end position="163"/>
    </location>
</feature>
<feature type="compositionally biased region" description="Polar residues" evidence="2">
    <location>
        <begin position="125"/>
        <end position="143"/>
    </location>
</feature>
<name>A0A162C7I8_9CRUS</name>
<dbReference type="PANTHER" id="PTHR22954:SF3">
    <property type="entry name" value="PROTEIN CBG08539"/>
    <property type="match status" value="1"/>
</dbReference>
<organism evidence="4 5">
    <name type="scientific">Daphnia magna</name>
    <dbReference type="NCBI Taxonomy" id="35525"/>
    <lineage>
        <taxon>Eukaryota</taxon>
        <taxon>Metazoa</taxon>
        <taxon>Ecdysozoa</taxon>
        <taxon>Arthropoda</taxon>
        <taxon>Crustacea</taxon>
        <taxon>Branchiopoda</taxon>
        <taxon>Diplostraca</taxon>
        <taxon>Cladocera</taxon>
        <taxon>Anomopoda</taxon>
        <taxon>Daphniidae</taxon>
        <taxon>Daphnia</taxon>
    </lineage>
</organism>
<feature type="region of interest" description="Disordered" evidence="2">
    <location>
        <begin position="248"/>
        <end position="272"/>
    </location>
</feature>
<feature type="non-terminal residue" evidence="4">
    <location>
        <position position="589"/>
    </location>
</feature>
<dbReference type="Pfam" id="PF03564">
    <property type="entry name" value="DUF1759"/>
    <property type="match status" value="1"/>
</dbReference>
<dbReference type="GO" id="GO:0008270">
    <property type="term" value="F:zinc ion binding"/>
    <property type="evidence" value="ECO:0007669"/>
    <property type="project" value="UniProtKB-KW"/>
</dbReference>
<dbReference type="AlphaFoldDB" id="A0A162C7I8"/>